<reference evidence="6 7" key="1">
    <citation type="submission" date="2017-02" db="EMBL/GenBank/DDBJ databases">
        <title>Genomic diversity within the haloalkaliphilic genus Thioalkalivibrio.</title>
        <authorList>
            <person name="Ahn A.-C."/>
            <person name="Meier-Kolthoff J."/>
            <person name="Overmars L."/>
            <person name="Richter M."/>
            <person name="Woyke T."/>
            <person name="Sorokin D.Y."/>
            <person name="Muyzer G."/>
        </authorList>
    </citation>
    <scope>NUCLEOTIDE SEQUENCE [LARGE SCALE GENOMIC DNA]</scope>
    <source>
        <strain evidence="6 7">HL17</strain>
    </source>
</reference>
<comment type="caution">
    <text evidence="6">The sequence shown here is derived from an EMBL/GenBank/DDBJ whole genome shotgun (WGS) entry which is preliminary data.</text>
</comment>
<dbReference type="PANTHER" id="PTHR30126">
    <property type="entry name" value="HTH-TYPE TRANSCRIPTIONAL REGULATOR"/>
    <property type="match status" value="1"/>
</dbReference>
<dbReference type="Proteomes" id="UP000189177">
    <property type="component" value="Unassembled WGS sequence"/>
</dbReference>
<dbReference type="Pfam" id="PF03466">
    <property type="entry name" value="LysR_substrate"/>
    <property type="match status" value="1"/>
</dbReference>
<evidence type="ECO:0000259" key="5">
    <source>
        <dbReference type="PROSITE" id="PS50931"/>
    </source>
</evidence>
<protein>
    <submittedName>
        <fullName evidence="6">LysR family transcriptional regulator</fullName>
    </submittedName>
</protein>
<dbReference type="SUPFAM" id="SSF46785">
    <property type="entry name" value="Winged helix' DNA-binding domain"/>
    <property type="match status" value="1"/>
</dbReference>
<dbReference type="InterPro" id="IPR036388">
    <property type="entry name" value="WH-like_DNA-bd_sf"/>
</dbReference>
<dbReference type="CDD" id="cd05466">
    <property type="entry name" value="PBP2_LTTR_substrate"/>
    <property type="match status" value="1"/>
</dbReference>
<keyword evidence="4" id="KW-0804">Transcription</keyword>
<proteinExistence type="inferred from homology"/>
<dbReference type="PROSITE" id="PS50931">
    <property type="entry name" value="HTH_LYSR"/>
    <property type="match status" value="1"/>
</dbReference>
<evidence type="ECO:0000256" key="1">
    <source>
        <dbReference type="ARBA" id="ARBA00009437"/>
    </source>
</evidence>
<dbReference type="OrthoDB" id="9803735at2"/>
<name>A0A1V3A2B8_9GAMM</name>
<dbReference type="EMBL" id="MUZR01000002">
    <property type="protein sequence ID" value="OOC11485.1"/>
    <property type="molecule type" value="Genomic_DNA"/>
</dbReference>
<keyword evidence="7" id="KW-1185">Reference proteome</keyword>
<keyword evidence="3" id="KW-0238">DNA-binding</keyword>
<organism evidence="6 7">
    <name type="scientific">Thioalkalivibrio halophilus</name>
    <dbReference type="NCBI Taxonomy" id="252474"/>
    <lineage>
        <taxon>Bacteria</taxon>
        <taxon>Pseudomonadati</taxon>
        <taxon>Pseudomonadota</taxon>
        <taxon>Gammaproteobacteria</taxon>
        <taxon>Chromatiales</taxon>
        <taxon>Ectothiorhodospiraceae</taxon>
        <taxon>Thioalkalivibrio</taxon>
    </lineage>
</organism>
<accession>A0A1V3A2B8</accession>
<evidence type="ECO:0000256" key="2">
    <source>
        <dbReference type="ARBA" id="ARBA00023015"/>
    </source>
</evidence>
<evidence type="ECO:0000313" key="7">
    <source>
        <dbReference type="Proteomes" id="UP000189177"/>
    </source>
</evidence>
<dbReference type="Gene3D" id="3.40.190.290">
    <property type="match status" value="1"/>
</dbReference>
<dbReference type="STRING" id="252474.B1A74_00520"/>
<dbReference type="InterPro" id="IPR005119">
    <property type="entry name" value="LysR_subst-bd"/>
</dbReference>
<dbReference type="SUPFAM" id="SSF53850">
    <property type="entry name" value="Periplasmic binding protein-like II"/>
    <property type="match status" value="1"/>
</dbReference>
<dbReference type="GO" id="GO:0000976">
    <property type="term" value="F:transcription cis-regulatory region binding"/>
    <property type="evidence" value="ECO:0007669"/>
    <property type="project" value="TreeGrafter"/>
</dbReference>
<dbReference type="InterPro" id="IPR000847">
    <property type="entry name" value="LysR_HTH_N"/>
</dbReference>
<evidence type="ECO:0000256" key="3">
    <source>
        <dbReference type="ARBA" id="ARBA00023125"/>
    </source>
</evidence>
<dbReference type="Pfam" id="PF00126">
    <property type="entry name" value="HTH_1"/>
    <property type="match status" value="1"/>
</dbReference>
<dbReference type="GO" id="GO:0003700">
    <property type="term" value="F:DNA-binding transcription factor activity"/>
    <property type="evidence" value="ECO:0007669"/>
    <property type="project" value="InterPro"/>
</dbReference>
<dbReference type="AlphaFoldDB" id="A0A1V3A2B8"/>
<gene>
    <name evidence="6" type="ORF">B1A74_00520</name>
</gene>
<keyword evidence="2" id="KW-0805">Transcription regulation</keyword>
<evidence type="ECO:0000313" key="6">
    <source>
        <dbReference type="EMBL" id="OOC11485.1"/>
    </source>
</evidence>
<dbReference type="RefSeq" id="WP_077243461.1">
    <property type="nucleotide sequence ID" value="NZ_MUZR01000002.1"/>
</dbReference>
<dbReference type="InterPro" id="IPR036390">
    <property type="entry name" value="WH_DNA-bd_sf"/>
</dbReference>
<dbReference type="FunFam" id="1.10.10.10:FF:000001">
    <property type="entry name" value="LysR family transcriptional regulator"/>
    <property type="match status" value="1"/>
</dbReference>
<evidence type="ECO:0000256" key="4">
    <source>
        <dbReference type="ARBA" id="ARBA00023163"/>
    </source>
</evidence>
<dbReference type="PRINTS" id="PR00039">
    <property type="entry name" value="HTHLYSR"/>
</dbReference>
<feature type="domain" description="HTH lysR-type" evidence="5">
    <location>
        <begin position="6"/>
        <end position="63"/>
    </location>
</feature>
<comment type="similarity">
    <text evidence="1">Belongs to the LysR transcriptional regulatory family.</text>
</comment>
<dbReference type="PANTHER" id="PTHR30126:SF81">
    <property type="entry name" value="HTH-TYPE TRANSCRIPTIONAL REGULATOR ILVY"/>
    <property type="match status" value="1"/>
</dbReference>
<dbReference type="Gene3D" id="1.10.10.10">
    <property type="entry name" value="Winged helix-like DNA-binding domain superfamily/Winged helix DNA-binding domain"/>
    <property type="match status" value="1"/>
</dbReference>
<sequence length="296" mass="32523">MRPEQLSVESLQAFVAVVDTGAFSAAAERLHLTQPAISKRIQALEATLERPLFERQGRRVRPTEVAERLLPEAREILARLRAIEQQIADLDTVVRGRIRLATSHHIALHRLPDPLAALGGRYPDLELELAFMDSEAGIQAVLHGDADLALATLPESLPDGIEARTVWTDELVPMIARAQAIRTPGDTLARLRDWPAILPPVDSTTRRRIEQALATAELRPAAAQESPYLEVIRMMIAAGLGIGFLPRDMATEELAVLDWPGPPVLRSLGWVRHAARYHSRALQAVIEKLEGSGPPA</sequence>